<dbReference type="GO" id="GO:0032259">
    <property type="term" value="P:methylation"/>
    <property type="evidence" value="ECO:0007669"/>
    <property type="project" value="UniProtKB-KW"/>
</dbReference>
<evidence type="ECO:0000313" key="3">
    <source>
        <dbReference type="Proteomes" id="UP000265540"/>
    </source>
</evidence>
<protein>
    <submittedName>
        <fullName evidence="2">Class I SAM-dependent methyltransferase</fullName>
    </submittedName>
</protein>
<reference evidence="2 3" key="1">
    <citation type="journal article" date="2017" name="ISME J.">
        <title>Energy and carbon metabolisms in a deep terrestrial subsurface fluid microbial community.</title>
        <authorList>
            <person name="Momper L."/>
            <person name="Jungbluth S.P."/>
            <person name="Lee M.D."/>
            <person name="Amend J.P."/>
        </authorList>
    </citation>
    <scope>NUCLEOTIDE SEQUENCE [LARGE SCALE GENOMIC DNA]</scope>
    <source>
        <strain evidence="2">SURF_46</strain>
    </source>
</reference>
<evidence type="ECO:0000259" key="1">
    <source>
        <dbReference type="Pfam" id="PF08241"/>
    </source>
</evidence>
<dbReference type="Proteomes" id="UP000265540">
    <property type="component" value="Unassembled WGS sequence"/>
</dbReference>
<dbReference type="InterPro" id="IPR013216">
    <property type="entry name" value="Methyltransf_11"/>
</dbReference>
<dbReference type="AlphaFoldDB" id="A0A3A4ZJG9"/>
<accession>A0A3A4ZJG9</accession>
<keyword evidence="2" id="KW-0489">Methyltransferase</keyword>
<dbReference type="InterPro" id="IPR029063">
    <property type="entry name" value="SAM-dependent_MTases_sf"/>
</dbReference>
<evidence type="ECO:0000313" key="2">
    <source>
        <dbReference type="EMBL" id="RJR26810.1"/>
    </source>
</evidence>
<dbReference type="GO" id="GO:0008757">
    <property type="term" value="F:S-adenosylmethionine-dependent methyltransferase activity"/>
    <property type="evidence" value="ECO:0007669"/>
    <property type="project" value="InterPro"/>
</dbReference>
<gene>
    <name evidence="2" type="ORF">C4561_03445</name>
</gene>
<dbReference type="SUPFAM" id="SSF53335">
    <property type="entry name" value="S-adenosyl-L-methionine-dependent methyltransferases"/>
    <property type="match status" value="1"/>
</dbReference>
<dbReference type="EMBL" id="QZJF01000017">
    <property type="protein sequence ID" value="RJR26810.1"/>
    <property type="molecule type" value="Genomic_DNA"/>
</dbReference>
<comment type="caution">
    <text evidence="2">The sequence shown here is derived from an EMBL/GenBank/DDBJ whole genome shotgun (WGS) entry which is preliminary data.</text>
</comment>
<organism evidence="2 3">
    <name type="scientific">candidate division WWE3 bacterium</name>
    <dbReference type="NCBI Taxonomy" id="2053526"/>
    <lineage>
        <taxon>Bacteria</taxon>
        <taxon>Katanobacteria</taxon>
    </lineage>
</organism>
<proteinExistence type="predicted"/>
<feature type="domain" description="Methyltransferase type 11" evidence="1">
    <location>
        <begin position="54"/>
        <end position="132"/>
    </location>
</feature>
<keyword evidence="2" id="KW-0808">Transferase</keyword>
<name>A0A3A4ZJG9_UNCKA</name>
<dbReference type="Pfam" id="PF08241">
    <property type="entry name" value="Methyltransf_11"/>
    <property type="match status" value="1"/>
</dbReference>
<dbReference type="Gene3D" id="3.40.50.150">
    <property type="entry name" value="Vaccinia Virus protein VP39"/>
    <property type="match status" value="1"/>
</dbReference>
<sequence>MIYVVPIPLLSKLLPKISETDASLKAKYIKNALYSKAQNVFRRIGPHIKGRKILDVGVGVGGISSYLRQNDFDVTGIDVKNLSIIIESSPKIYNGEKMPFENNEFDTAIIVHVLHHCRDNIKVLAEAKRVAKRVIVVEDTYRNKLEKTIVSFNDNFANFEFYQHKYLTAEEWKGAIAKEGWSLVHMESYTEFTYGYLYSRYVMFVIE</sequence>
<dbReference type="CDD" id="cd02440">
    <property type="entry name" value="AdoMet_MTases"/>
    <property type="match status" value="1"/>
</dbReference>